<dbReference type="AlphaFoldDB" id="A0A1G2G114"/>
<proteinExistence type="predicted"/>
<name>A0A1G2G114_9BACT</name>
<keyword evidence="1" id="KW-1133">Transmembrane helix</keyword>
<evidence type="ECO:0000259" key="3">
    <source>
        <dbReference type="Pfam" id="PF26449"/>
    </source>
</evidence>
<feature type="domain" description="Helicase HerA central" evidence="2">
    <location>
        <begin position="409"/>
        <end position="450"/>
    </location>
</feature>
<dbReference type="InterPro" id="IPR058441">
    <property type="entry name" value="DUF8128"/>
</dbReference>
<dbReference type="PANTHER" id="PTHR30121">
    <property type="entry name" value="UNCHARACTERIZED PROTEIN YJGR-RELATED"/>
    <property type="match status" value="1"/>
</dbReference>
<gene>
    <name evidence="4" type="ORF">A2719_03645</name>
</gene>
<dbReference type="InterPro" id="IPR002789">
    <property type="entry name" value="HerA_central"/>
</dbReference>
<organism evidence="4 5">
    <name type="scientific">Candidatus Ryanbacteria bacterium RIFCSPHIGHO2_01_FULL_45_22</name>
    <dbReference type="NCBI Taxonomy" id="1802114"/>
    <lineage>
        <taxon>Bacteria</taxon>
        <taxon>Candidatus Ryaniibacteriota</taxon>
    </lineage>
</organism>
<keyword evidence="1" id="KW-0812">Transmembrane</keyword>
<dbReference type="InterPro" id="IPR051162">
    <property type="entry name" value="T4SS_component"/>
</dbReference>
<dbReference type="Pfam" id="PF26449">
    <property type="entry name" value="DUF8128"/>
    <property type="match status" value="1"/>
</dbReference>
<dbReference type="Gene3D" id="3.40.50.300">
    <property type="entry name" value="P-loop containing nucleotide triphosphate hydrolases"/>
    <property type="match status" value="2"/>
</dbReference>
<dbReference type="Proteomes" id="UP000177480">
    <property type="component" value="Unassembled WGS sequence"/>
</dbReference>
<dbReference type="InterPro" id="IPR027417">
    <property type="entry name" value="P-loop_NTPase"/>
</dbReference>
<evidence type="ECO:0000313" key="5">
    <source>
        <dbReference type="Proteomes" id="UP000177480"/>
    </source>
</evidence>
<keyword evidence="1" id="KW-0472">Membrane</keyword>
<feature type="domain" description="DUF8128" evidence="3">
    <location>
        <begin position="63"/>
        <end position="359"/>
    </location>
</feature>
<evidence type="ECO:0000256" key="1">
    <source>
        <dbReference type="SAM" id="Phobius"/>
    </source>
</evidence>
<reference evidence="4 5" key="1">
    <citation type="journal article" date="2016" name="Nat. Commun.">
        <title>Thousands of microbial genomes shed light on interconnected biogeochemical processes in an aquifer system.</title>
        <authorList>
            <person name="Anantharaman K."/>
            <person name="Brown C.T."/>
            <person name="Hug L.A."/>
            <person name="Sharon I."/>
            <person name="Castelle C.J."/>
            <person name="Probst A.J."/>
            <person name="Thomas B.C."/>
            <person name="Singh A."/>
            <person name="Wilkins M.J."/>
            <person name="Karaoz U."/>
            <person name="Brodie E.L."/>
            <person name="Williams K.H."/>
            <person name="Hubbard S.S."/>
            <person name="Banfield J.F."/>
        </authorList>
    </citation>
    <scope>NUCLEOTIDE SEQUENCE [LARGE SCALE GENOMIC DNA]</scope>
</reference>
<protein>
    <submittedName>
        <fullName evidence="4">Uncharacterized protein</fullName>
    </submittedName>
</protein>
<feature type="transmembrane region" description="Helical" evidence="1">
    <location>
        <begin position="6"/>
        <end position="26"/>
    </location>
</feature>
<evidence type="ECO:0000259" key="2">
    <source>
        <dbReference type="Pfam" id="PF01935"/>
    </source>
</evidence>
<dbReference type="PANTHER" id="PTHR30121:SF6">
    <property type="entry name" value="SLR6007 PROTEIN"/>
    <property type="match status" value="1"/>
</dbReference>
<sequence>MTSSLFYLLIFIAFGAGAGTAVWYFFQRAREHNRVSGSLQLVLYVVLLPQESTANEQERRDPKDIISIMEQFYAGMVSRDEVRTLGFLTDRPSFALEIALPSVGEETTFYVAVPRKWSRVFEKKVSALFPHARVEQIKDYNIFNEDGVTVGSTLRLKRAPFFPIKSYRRLEADPLEVLTTAFSKMKKEGDGAAIQLVVRPASSEWQEKGKQTARFLKKGKSLKEISKTDSWQGAATNVMGEFISGPKKKQKEDEFQKSPDPVDEELVKQVEEKAARAGFDVNIRLLASAATQEEALDILQSLEDAFLQFSDPQANSFIVERKRGSSLEELAYQFSFRMFQEKQAVYLSTEELTSLYHFPIGALSASKVKYVKAREAPSPANLPTEGIVLGENVFRGEHSPLHFERDDRRRHLYVIGQTGTGKSNFLEEMARQDIKNGDGVCFIDPHGESIEKLLTLIPRERMEDVIYFNPGDIDRPLALNMLEYDPQFPEQKTFVVNELFSIFQKLYGGVPESMGPMFEQYFRNATMLAIDDPTEIATLLEVGRVMADKTYRDYKLSKCTNVVVKTFWRDVAEKAGGEASLANIVPYITSKFDVFLANDIMRPMIAQQHSSFNFRKVMDEKKILLINLSKGRLGELNSSLLGLIIVGKLLLAALSRVNVERETRNDFFFYIDEFQNVTTPSIATILSEARKYRLNLVISHQFIGQLSDDIKKAVFGNVGSMASLRIGVEDAEFMEQQFAPVFTAQDLINLDNGNAYMRLLIKGQTSRPFSMHIFLSPDGDKVVAEAVKEYSRIKYGRPKEEVEAEIMKRYEHEG</sequence>
<dbReference type="EMBL" id="MHNK01000010">
    <property type="protein sequence ID" value="OGZ44025.1"/>
    <property type="molecule type" value="Genomic_DNA"/>
</dbReference>
<dbReference type="STRING" id="1802114.A2719_03645"/>
<dbReference type="Pfam" id="PF01935">
    <property type="entry name" value="DUF87"/>
    <property type="match status" value="1"/>
</dbReference>
<dbReference type="SUPFAM" id="SSF52540">
    <property type="entry name" value="P-loop containing nucleoside triphosphate hydrolases"/>
    <property type="match status" value="1"/>
</dbReference>
<evidence type="ECO:0000313" key="4">
    <source>
        <dbReference type="EMBL" id="OGZ44025.1"/>
    </source>
</evidence>
<accession>A0A1G2G114</accession>
<comment type="caution">
    <text evidence="4">The sequence shown here is derived from an EMBL/GenBank/DDBJ whole genome shotgun (WGS) entry which is preliminary data.</text>
</comment>